<evidence type="ECO:0000256" key="6">
    <source>
        <dbReference type="SAM" id="Phobius"/>
    </source>
</evidence>
<dbReference type="AlphaFoldDB" id="A0A5N7IJG9"/>
<dbReference type="Pfam" id="PF02687">
    <property type="entry name" value="FtsX"/>
    <property type="match status" value="1"/>
</dbReference>
<accession>A0A5N7IJG9</accession>
<evidence type="ECO:0000256" key="4">
    <source>
        <dbReference type="ARBA" id="ARBA00022989"/>
    </source>
</evidence>
<feature type="transmembrane region" description="Helical" evidence="6">
    <location>
        <begin position="144"/>
        <end position="163"/>
    </location>
</feature>
<keyword evidence="3 6" id="KW-0812">Transmembrane</keyword>
<dbReference type="PANTHER" id="PTHR46795:SF3">
    <property type="entry name" value="ABC TRANSPORTER PERMEASE"/>
    <property type="match status" value="1"/>
</dbReference>
<evidence type="ECO:0000313" key="9">
    <source>
        <dbReference type="Proteomes" id="UP000342249"/>
    </source>
</evidence>
<dbReference type="GO" id="GO:0005886">
    <property type="term" value="C:plasma membrane"/>
    <property type="evidence" value="ECO:0007669"/>
    <property type="project" value="UniProtKB-SubCell"/>
</dbReference>
<keyword evidence="4 6" id="KW-1133">Transmembrane helix</keyword>
<feature type="transmembrane region" description="Helical" evidence="6">
    <location>
        <begin position="399"/>
        <end position="416"/>
    </location>
</feature>
<keyword evidence="5 6" id="KW-0472">Membrane</keyword>
<feature type="transmembrane region" description="Helical" evidence="6">
    <location>
        <begin position="272"/>
        <end position="291"/>
    </location>
</feature>
<comment type="subcellular location">
    <subcellularLocation>
        <location evidence="1">Cell membrane</location>
        <topology evidence="1">Multi-pass membrane protein</topology>
    </subcellularLocation>
</comment>
<comment type="caution">
    <text evidence="8">The sequence shown here is derived from an EMBL/GenBank/DDBJ whole genome shotgun (WGS) entry which is preliminary data.</text>
</comment>
<proteinExistence type="predicted"/>
<feature type="domain" description="ABC3 transporter permease C-terminal" evidence="7">
    <location>
        <begin position="53"/>
        <end position="165"/>
    </location>
</feature>
<feature type="transmembrane region" description="Helical" evidence="6">
    <location>
        <begin position="20"/>
        <end position="39"/>
    </location>
</feature>
<feature type="transmembrane region" description="Helical" evidence="6">
    <location>
        <begin position="368"/>
        <end position="387"/>
    </location>
</feature>
<dbReference type="RefSeq" id="WP_152750361.1">
    <property type="nucleotide sequence ID" value="NZ_SPSE01000014.1"/>
</dbReference>
<evidence type="ECO:0000256" key="5">
    <source>
        <dbReference type="ARBA" id="ARBA00023136"/>
    </source>
</evidence>
<sequence>MNYGKMLKQTIKLNLDQYFLYIFSLIISVIFFFTELTLYNSYVVVINQKNVFVLPAIAVFNTALWSILTYISFVKHRQKEFSTFLALGMTCNELKMLLLIENVLNFLIYVPIGLILGVIFSKIIVLFIFKLAGISAFTFKFKSIIYIITIGHYILLTIIFILWTSKFINNLSFIKIANHKNSHIVHSKKENLLKKAPYVLILCCIHFNERIALNLQSRYYINYSLICIVIIFILFLILINIFIIFSKKCKNFYYKRIFLINELEASLKDNKIIIFFIAFLNFTFIISERIGNLTSVKTRFNTYNIFQMSSFNSIYVFIVLLSFIASSTILYFKIKIDLDNWQFEKIKLYNIGLIDKEIECILLCKLRLIFFSHIFITTLASIVYLYICKLGKEFMINTIKIFISYFIIQLLGYIITRIKIIEPNE</sequence>
<feature type="transmembrane region" description="Helical" evidence="6">
    <location>
        <begin position="311"/>
        <end position="332"/>
    </location>
</feature>
<keyword evidence="2" id="KW-1003">Cell membrane</keyword>
<name>A0A5N7IJG9_9CLOT</name>
<evidence type="ECO:0000256" key="1">
    <source>
        <dbReference type="ARBA" id="ARBA00004651"/>
    </source>
</evidence>
<evidence type="ECO:0000256" key="3">
    <source>
        <dbReference type="ARBA" id="ARBA00022692"/>
    </source>
</evidence>
<protein>
    <submittedName>
        <fullName evidence="8">FtsX-like permease family protein</fullName>
    </submittedName>
</protein>
<organism evidence="8 9">
    <name type="scientific">Clostridium estertheticum</name>
    <dbReference type="NCBI Taxonomy" id="238834"/>
    <lineage>
        <taxon>Bacteria</taxon>
        <taxon>Bacillati</taxon>
        <taxon>Bacillota</taxon>
        <taxon>Clostridia</taxon>
        <taxon>Eubacteriales</taxon>
        <taxon>Clostridiaceae</taxon>
        <taxon>Clostridium</taxon>
    </lineage>
</organism>
<dbReference type="InterPro" id="IPR052536">
    <property type="entry name" value="ABC-4_Integral_Memb_Prot"/>
</dbReference>
<evidence type="ECO:0000313" key="8">
    <source>
        <dbReference type="EMBL" id="MPQ61125.1"/>
    </source>
</evidence>
<evidence type="ECO:0000256" key="2">
    <source>
        <dbReference type="ARBA" id="ARBA00022475"/>
    </source>
</evidence>
<dbReference type="InterPro" id="IPR003838">
    <property type="entry name" value="ABC3_permease_C"/>
</dbReference>
<dbReference type="PANTHER" id="PTHR46795">
    <property type="entry name" value="ABC TRANSPORTER PERMEASE-RELATED-RELATED"/>
    <property type="match status" value="1"/>
</dbReference>
<feature type="transmembrane region" description="Helical" evidence="6">
    <location>
        <begin position="51"/>
        <end position="74"/>
    </location>
</feature>
<dbReference type="Proteomes" id="UP000342249">
    <property type="component" value="Unassembled WGS sequence"/>
</dbReference>
<reference evidence="8 9" key="1">
    <citation type="journal article" date="2019" name="Lett. Appl. Microbiol.">
        <title>A case of 'blown pack' spoilage of vacuum-packaged pork likely associated with Clostridium estertheticum in Canada.</title>
        <authorList>
            <person name="Zhang P."/>
            <person name="Ward P."/>
            <person name="McMullen L.M."/>
            <person name="Yang X."/>
        </authorList>
    </citation>
    <scope>NUCLEOTIDE SEQUENCE [LARGE SCALE GENOMIC DNA]</scope>
    <source>
        <strain evidence="8 9">MA19</strain>
    </source>
</reference>
<feature type="transmembrane region" description="Helical" evidence="6">
    <location>
        <begin position="220"/>
        <end position="245"/>
    </location>
</feature>
<feature type="transmembrane region" description="Helical" evidence="6">
    <location>
        <begin position="106"/>
        <end position="132"/>
    </location>
</feature>
<evidence type="ECO:0000259" key="7">
    <source>
        <dbReference type="Pfam" id="PF02687"/>
    </source>
</evidence>
<dbReference type="EMBL" id="SPSF01000013">
    <property type="protein sequence ID" value="MPQ61125.1"/>
    <property type="molecule type" value="Genomic_DNA"/>
</dbReference>
<gene>
    <name evidence="8" type="ORF">E4V82_03210</name>
</gene>